<name>A0A8S5M4X9_9CAUD</name>
<organism evidence="2">
    <name type="scientific">Siphoviridae sp. ctPJC19</name>
    <dbReference type="NCBI Taxonomy" id="2826321"/>
    <lineage>
        <taxon>Viruses</taxon>
        <taxon>Duplodnaviria</taxon>
        <taxon>Heunggongvirae</taxon>
        <taxon>Uroviricota</taxon>
        <taxon>Caudoviricetes</taxon>
    </lineage>
</organism>
<accession>A0A8S5M4X9</accession>
<reference evidence="2" key="1">
    <citation type="journal article" date="2021" name="Proc. Natl. Acad. Sci. U.S.A.">
        <title>A Catalog of Tens of Thousands of Viruses from Human Metagenomes Reveals Hidden Associations with Chronic Diseases.</title>
        <authorList>
            <person name="Tisza M.J."/>
            <person name="Buck C.B."/>
        </authorList>
    </citation>
    <scope>NUCLEOTIDE SEQUENCE</scope>
    <source>
        <strain evidence="2">CtPJC19</strain>
    </source>
</reference>
<feature type="region of interest" description="Disordered" evidence="1">
    <location>
        <begin position="150"/>
        <end position="170"/>
    </location>
</feature>
<dbReference type="EMBL" id="BK014824">
    <property type="protein sequence ID" value="DAD77357.1"/>
    <property type="molecule type" value="Genomic_DNA"/>
</dbReference>
<proteinExistence type="predicted"/>
<sequence>MAFKLGDVIVDRLQFGYGAKSNGTPLYALTQLTQANIDITADSTDINDKDGNLVYRKYTGKKGEVTATNAFLNLAVVETISATDAEIATADNGIVMPMIQIVKAGETLDVTGFVEGSIHVNALSTKGSMGKDEFKKGSAASATEYGITHTDEVKDSGDQHVTTPASDVLTPPTADGETQYIVKYKKTIKSGAKITNSGKKFPKSHELFFKALVVDKCETDVLKAAIIHIPSFMPSPEFSLALQGGDSQTMDYKGSMMLNACSTDAELFSIYYIDEEEDDIEL</sequence>
<evidence type="ECO:0000256" key="1">
    <source>
        <dbReference type="SAM" id="MobiDB-lite"/>
    </source>
</evidence>
<evidence type="ECO:0000313" key="2">
    <source>
        <dbReference type="EMBL" id="DAD77357.1"/>
    </source>
</evidence>
<protein>
    <submittedName>
        <fullName evidence="2">Putative structural protein</fullName>
    </submittedName>
</protein>